<keyword evidence="5" id="KW-0677">Repeat</keyword>
<keyword evidence="8" id="KW-1278">Translocase</keyword>
<dbReference type="InterPro" id="IPR003439">
    <property type="entry name" value="ABC_transporter-like_ATP-bd"/>
</dbReference>
<sequence>MSAAMGSARLDERASGHSSQGGVVLEMRNIVKAFPGVLALDGMNLKVRAGTVHVLVGENGAGKSTLMKILSGTYTIDGGEILFKGEALAGQDTAAALERGISMIHQELSPVLDMTIAENIFLGREPAMSDKGVLSRFVDFARMNAETKVLLDRLGLKYHPETKMRDLSIAAMQLIEIVKAISRQASLVIMDEPTSAISDTEVAMLFRQIVDLKANGVAIIYITHKMDEIFQIADDITVMRDGQFIAAAPASEYDPSKLISQMVGRTISSIFPKEEVPIGDVVLSVENLTRIGAFEEVSFTVRAGEIVGLSGLIGAGRTEVARVIFGLDEADGGTVRLNGAALKLKSPKHAISQGIAMVSEDRKAEGLVLCRSVGENISLANLKKFAGGLFISERQEESAAQRMIRMLQIKTPDTAMIVENLSGGNQQKIVLAKWLLGDLKLLILDEPTRGIDVGSKSEIHRLMTDFARQGLAILMISSELPEILGMSDRVVVMSEGRVAGELTRSEANQESIMRLATGGH</sequence>
<dbReference type="Gene3D" id="3.40.50.300">
    <property type="entry name" value="P-loop containing nucleotide triphosphate hydrolases"/>
    <property type="match status" value="2"/>
</dbReference>
<dbReference type="InterPro" id="IPR003593">
    <property type="entry name" value="AAA+_ATPase"/>
</dbReference>
<evidence type="ECO:0000313" key="12">
    <source>
        <dbReference type="Proteomes" id="UP001172645"/>
    </source>
</evidence>
<dbReference type="CDD" id="cd03215">
    <property type="entry name" value="ABC_Carb_Monos_II"/>
    <property type="match status" value="1"/>
</dbReference>
<feature type="domain" description="ABC transporter" evidence="10">
    <location>
        <begin position="25"/>
        <end position="266"/>
    </location>
</feature>
<dbReference type="EMBL" id="JARFYM010000004">
    <property type="protein sequence ID" value="MDL2398950.1"/>
    <property type="molecule type" value="Genomic_DNA"/>
</dbReference>
<feature type="domain" description="ABC transporter" evidence="10">
    <location>
        <begin position="276"/>
        <end position="520"/>
    </location>
</feature>
<keyword evidence="7 11" id="KW-0067">ATP-binding</keyword>
<evidence type="ECO:0000256" key="8">
    <source>
        <dbReference type="ARBA" id="ARBA00022967"/>
    </source>
</evidence>
<dbReference type="SUPFAM" id="SSF52540">
    <property type="entry name" value="P-loop containing nucleoside triphosphate hydrolases"/>
    <property type="match status" value="2"/>
</dbReference>
<dbReference type="PANTHER" id="PTHR43790:SF3">
    <property type="entry name" value="D-ALLOSE IMPORT ATP-BINDING PROTEIN ALSA-RELATED"/>
    <property type="match status" value="1"/>
</dbReference>
<dbReference type="InterPro" id="IPR050107">
    <property type="entry name" value="ABC_carbohydrate_import_ATPase"/>
</dbReference>
<dbReference type="PROSITE" id="PS50893">
    <property type="entry name" value="ABC_TRANSPORTER_2"/>
    <property type="match status" value="2"/>
</dbReference>
<evidence type="ECO:0000256" key="5">
    <source>
        <dbReference type="ARBA" id="ARBA00022737"/>
    </source>
</evidence>
<organism evidence="11 12">
    <name type="scientific">Rhizobium mayense</name>
    <dbReference type="NCBI Taxonomy" id="1312184"/>
    <lineage>
        <taxon>Bacteria</taxon>
        <taxon>Pseudomonadati</taxon>
        <taxon>Pseudomonadota</taxon>
        <taxon>Alphaproteobacteria</taxon>
        <taxon>Hyphomicrobiales</taxon>
        <taxon>Rhizobiaceae</taxon>
        <taxon>Rhizobium/Agrobacterium group</taxon>
        <taxon>Rhizobium</taxon>
    </lineage>
</organism>
<dbReference type="InterPro" id="IPR017871">
    <property type="entry name" value="ABC_transporter-like_CS"/>
</dbReference>
<gene>
    <name evidence="11" type="ORF">PY649_08605</name>
</gene>
<comment type="caution">
    <text evidence="11">The sequence shown here is derived from an EMBL/GenBank/DDBJ whole genome shotgun (WGS) entry which is preliminary data.</text>
</comment>
<dbReference type="InterPro" id="IPR027417">
    <property type="entry name" value="P-loop_NTPase"/>
</dbReference>
<dbReference type="SMART" id="SM00382">
    <property type="entry name" value="AAA"/>
    <property type="match status" value="2"/>
</dbReference>
<keyword evidence="3" id="KW-1003">Cell membrane</keyword>
<dbReference type="Pfam" id="PF00005">
    <property type="entry name" value="ABC_tran"/>
    <property type="match status" value="2"/>
</dbReference>
<comment type="similarity">
    <text evidence="1">Belongs to the ABC transporter superfamily.</text>
</comment>
<dbReference type="CDD" id="cd03216">
    <property type="entry name" value="ABC_Carb_Monos_I"/>
    <property type="match status" value="1"/>
</dbReference>
<evidence type="ECO:0000256" key="9">
    <source>
        <dbReference type="ARBA" id="ARBA00023136"/>
    </source>
</evidence>
<keyword evidence="2" id="KW-0813">Transport</keyword>
<evidence type="ECO:0000256" key="1">
    <source>
        <dbReference type="ARBA" id="ARBA00005417"/>
    </source>
</evidence>
<keyword evidence="6" id="KW-0547">Nucleotide-binding</keyword>
<dbReference type="GO" id="GO:0005524">
    <property type="term" value="F:ATP binding"/>
    <property type="evidence" value="ECO:0007669"/>
    <property type="project" value="UniProtKB-KW"/>
</dbReference>
<keyword evidence="12" id="KW-1185">Reference proteome</keyword>
<evidence type="ECO:0000256" key="4">
    <source>
        <dbReference type="ARBA" id="ARBA00022597"/>
    </source>
</evidence>
<keyword evidence="9" id="KW-0472">Membrane</keyword>
<keyword evidence="4" id="KW-0762">Sugar transport</keyword>
<dbReference type="Proteomes" id="UP001172645">
    <property type="component" value="Unassembled WGS sequence"/>
</dbReference>
<accession>A0ABT7JRH6</accession>
<evidence type="ECO:0000256" key="2">
    <source>
        <dbReference type="ARBA" id="ARBA00022448"/>
    </source>
</evidence>
<name>A0ABT7JRH6_9HYPH</name>
<evidence type="ECO:0000259" key="10">
    <source>
        <dbReference type="PROSITE" id="PS50893"/>
    </source>
</evidence>
<dbReference type="PANTHER" id="PTHR43790">
    <property type="entry name" value="CARBOHYDRATE TRANSPORT ATP-BINDING PROTEIN MG119-RELATED"/>
    <property type="match status" value="1"/>
</dbReference>
<reference evidence="11" key="1">
    <citation type="submission" date="2023-06" db="EMBL/GenBank/DDBJ databases">
        <title>Phylogenetic Diversity of Rhizobium strains.</title>
        <authorList>
            <person name="Moura F.T."/>
            <person name="Helene L.C.F."/>
            <person name="Hungria M."/>
        </authorList>
    </citation>
    <scope>NUCLEOTIDE SEQUENCE</scope>
    <source>
        <strain evidence="11">CCGE526</strain>
    </source>
</reference>
<proteinExistence type="inferred from homology"/>
<evidence type="ECO:0000256" key="6">
    <source>
        <dbReference type="ARBA" id="ARBA00022741"/>
    </source>
</evidence>
<evidence type="ECO:0000313" key="11">
    <source>
        <dbReference type="EMBL" id="MDL2398950.1"/>
    </source>
</evidence>
<evidence type="ECO:0000256" key="3">
    <source>
        <dbReference type="ARBA" id="ARBA00022475"/>
    </source>
</evidence>
<protein>
    <submittedName>
        <fullName evidence="11">Sugar ABC transporter ATP-binding protein</fullName>
    </submittedName>
</protein>
<evidence type="ECO:0000256" key="7">
    <source>
        <dbReference type="ARBA" id="ARBA00022840"/>
    </source>
</evidence>
<dbReference type="PROSITE" id="PS00211">
    <property type="entry name" value="ABC_TRANSPORTER_1"/>
    <property type="match status" value="1"/>
</dbReference>